<dbReference type="GO" id="GO:0004190">
    <property type="term" value="F:aspartic-type endopeptidase activity"/>
    <property type="evidence" value="ECO:0007669"/>
    <property type="project" value="InterPro"/>
</dbReference>
<keyword evidence="2" id="KW-0808">Transferase</keyword>
<proteinExistence type="predicted"/>
<dbReference type="Proteomes" id="UP000054630">
    <property type="component" value="Unassembled WGS sequence"/>
</dbReference>
<dbReference type="Pfam" id="PF00078">
    <property type="entry name" value="RVT_1"/>
    <property type="match status" value="1"/>
</dbReference>
<dbReference type="EMBL" id="JYDL01000002">
    <property type="protein sequence ID" value="KRX27644.1"/>
    <property type="molecule type" value="Genomic_DNA"/>
</dbReference>
<evidence type="ECO:0000256" key="2">
    <source>
        <dbReference type="ARBA" id="ARBA00022679"/>
    </source>
</evidence>
<keyword evidence="13" id="KW-1185">Reference proteome</keyword>
<dbReference type="Gene3D" id="3.10.10.10">
    <property type="entry name" value="HIV Type 1 Reverse Transcriptase, subunit A, domain 1"/>
    <property type="match status" value="1"/>
</dbReference>
<evidence type="ECO:0000256" key="8">
    <source>
        <dbReference type="PROSITE-ProRule" id="PRU00047"/>
    </source>
</evidence>
<dbReference type="InterPro" id="IPR036397">
    <property type="entry name" value="RNaseH_sf"/>
</dbReference>
<dbReference type="SUPFAM" id="SSF50630">
    <property type="entry name" value="Acid proteases"/>
    <property type="match status" value="1"/>
</dbReference>
<dbReference type="SUPFAM" id="SSF53098">
    <property type="entry name" value="Ribonuclease H-like"/>
    <property type="match status" value="1"/>
</dbReference>
<dbReference type="InterPro" id="IPR036875">
    <property type="entry name" value="Znf_CCHC_sf"/>
</dbReference>
<dbReference type="GO" id="GO:0004519">
    <property type="term" value="F:endonuclease activity"/>
    <property type="evidence" value="ECO:0007669"/>
    <property type="project" value="UniProtKB-KW"/>
</dbReference>
<dbReference type="InterPro" id="IPR050951">
    <property type="entry name" value="Retrovirus_Pol_polyprotein"/>
</dbReference>
<keyword evidence="4" id="KW-0540">Nuclease</keyword>
<dbReference type="InterPro" id="IPR001584">
    <property type="entry name" value="Integrase_cat-core"/>
</dbReference>
<dbReference type="PANTHER" id="PTHR37984:SF5">
    <property type="entry name" value="PROTEIN NYNRIN-LIKE"/>
    <property type="match status" value="1"/>
</dbReference>
<dbReference type="SUPFAM" id="SSF56672">
    <property type="entry name" value="DNA/RNA polymerases"/>
    <property type="match status" value="1"/>
</dbReference>
<dbReference type="Pfam" id="PF00665">
    <property type="entry name" value="rve"/>
    <property type="match status" value="1"/>
</dbReference>
<evidence type="ECO:0000256" key="5">
    <source>
        <dbReference type="ARBA" id="ARBA00022759"/>
    </source>
</evidence>
<dbReference type="FunFam" id="3.30.420.10:FF:000032">
    <property type="entry name" value="Retrovirus-related Pol polyprotein from transposon 297-like Protein"/>
    <property type="match status" value="1"/>
</dbReference>
<dbReference type="Pfam" id="PF17917">
    <property type="entry name" value="RT_RNaseH"/>
    <property type="match status" value="1"/>
</dbReference>
<keyword evidence="7" id="KW-0695">RNA-directed DNA polymerase</keyword>
<evidence type="ECO:0000259" key="10">
    <source>
        <dbReference type="PROSITE" id="PS50158"/>
    </source>
</evidence>
<organism evidence="12 13">
    <name type="scientific">Trichinella nelsoni</name>
    <dbReference type="NCBI Taxonomy" id="6336"/>
    <lineage>
        <taxon>Eukaryota</taxon>
        <taxon>Metazoa</taxon>
        <taxon>Ecdysozoa</taxon>
        <taxon>Nematoda</taxon>
        <taxon>Enoplea</taxon>
        <taxon>Dorylaimia</taxon>
        <taxon>Trichinellida</taxon>
        <taxon>Trichinellidae</taxon>
        <taxon>Trichinella</taxon>
    </lineage>
</organism>
<feature type="region of interest" description="Disordered" evidence="9">
    <location>
        <begin position="1227"/>
        <end position="1285"/>
    </location>
</feature>
<dbReference type="Gene3D" id="3.10.20.370">
    <property type="match status" value="1"/>
</dbReference>
<accession>A0A0V0SLY9</accession>
<dbReference type="CDD" id="cd00303">
    <property type="entry name" value="retropepsin_like"/>
    <property type="match status" value="1"/>
</dbReference>
<reference evidence="12 13" key="1">
    <citation type="submission" date="2015-01" db="EMBL/GenBank/DDBJ databases">
        <title>Evolution of Trichinella species and genotypes.</title>
        <authorList>
            <person name="Korhonen P.K."/>
            <person name="Edoardo P."/>
            <person name="Giuseppe L.R."/>
            <person name="Gasser R.B."/>
        </authorList>
    </citation>
    <scope>NUCLEOTIDE SEQUENCE [LARGE SCALE GENOMIC DNA]</scope>
    <source>
        <strain evidence="12">ISS37</strain>
    </source>
</reference>
<dbReference type="GO" id="GO:0003676">
    <property type="term" value="F:nucleic acid binding"/>
    <property type="evidence" value="ECO:0007669"/>
    <property type="project" value="InterPro"/>
</dbReference>
<feature type="compositionally biased region" description="Basic and acidic residues" evidence="9">
    <location>
        <begin position="1227"/>
        <end position="1252"/>
    </location>
</feature>
<keyword evidence="6" id="KW-0378">Hydrolase</keyword>
<dbReference type="Pfam" id="PF13975">
    <property type="entry name" value="gag-asp_proteas"/>
    <property type="match status" value="1"/>
</dbReference>
<evidence type="ECO:0000256" key="4">
    <source>
        <dbReference type="ARBA" id="ARBA00022722"/>
    </source>
</evidence>
<dbReference type="OrthoDB" id="154058at2759"/>
<evidence type="ECO:0000256" key="1">
    <source>
        <dbReference type="ARBA" id="ARBA00012493"/>
    </source>
</evidence>
<evidence type="ECO:0000313" key="12">
    <source>
        <dbReference type="EMBL" id="KRX27644.1"/>
    </source>
</evidence>
<feature type="domain" description="Integrase catalytic" evidence="11">
    <location>
        <begin position="948"/>
        <end position="1107"/>
    </location>
</feature>
<dbReference type="SUPFAM" id="SSF57756">
    <property type="entry name" value="Retrovirus zinc finger-like domains"/>
    <property type="match status" value="1"/>
</dbReference>
<keyword evidence="8" id="KW-0862">Zinc</keyword>
<evidence type="ECO:0000313" key="13">
    <source>
        <dbReference type="Proteomes" id="UP000054630"/>
    </source>
</evidence>
<dbReference type="InterPro" id="IPR012337">
    <property type="entry name" value="RNaseH-like_sf"/>
</dbReference>
<dbReference type="InterPro" id="IPR041588">
    <property type="entry name" value="Integrase_H2C2"/>
</dbReference>
<dbReference type="Gene3D" id="4.10.60.10">
    <property type="entry name" value="Zinc finger, CCHC-type"/>
    <property type="match status" value="1"/>
</dbReference>
<dbReference type="Pfam" id="PF22938">
    <property type="entry name" value="Integrase_p58_C"/>
    <property type="match status" value="1"/>
</dbReference>
<dbReference type="PROSITE" id="PS50158">
    <property type="entry name" value="ZF_CCHC"/>
    <property type="match status" value="1"/>
</dbReference>
<evidence type="ECO:0000256" key="6">
    <source>
        <dbReference type="ARBA" id="ARBA00022801"/>
    </source>
</evidence>
<dbReference type="InterPro" id="IPR001878">
    <property type="entry name" value="Znf_CCHC"/>
</dbReference>
<gene>
    <name evidence="12" type="primary">TY3B-G</name>
    <name evidence="12" type="ORF">T07_5604</name>
</gene>
<dbReference type="CDD" id="cd01647">
    <property type="entry name" value="RT_LTR"/>
    <property type="match status" value="1"/>
</dbReference>
<dbReference type="GO" id="GO:0006508">
    <property type="term" value="P:proteolysis"/>
    <property type="evidence" value="ECO:0007669"/>
    <property type="project" value="InterPro"/>
</dbReference>
<sequence length="1285" mass="145638">MVRMNRAPDGATNGERGRIDGPEWVKPPEVLTMVSNVETWFEHMELYFRAGRIAPERRAALVQYHTDAEVRSIMRAMDVQETDDYDGLKSALFEAFGVRTGPERFSAEFFRRKQQRGECVRVFAGHLRRLFSKAFPEMSGSADKILLQQFKAGLSADAVKTAVLRSEMDNFAEAVEVAVKEERVVRELTTLKASVSSVKTDAYQEDEPTAGRVTEAAAAAVTTRKEVGDDLAEVLRQLKELLTDNTPAATKRPLPRQRRRPERRGDRRCWKCGGLGHISRECQASSRDARASEVSITNRTLPVVVIRAPEIETPIVEGSVGGVRCDMLVDTGSAVTLADERFMRHSKTLRDVPKPSIRLETASGTELEITNACVTEIILGKSVTVQHTVLCVRELSHKILLGWDFMRYHGCTPDPTAGCLRMRQGNIPFRKSHAVGLVRVESPQAELMAHHPAQEAMEKMLPSEQESSGKHRSALAAILKEFADVLSTSDEDLGRTSVVRHAIHTGDAKPVRCSPRRIPYHQRAQVEALLDEMLRRDVVEPSSSPWASPIVLVRKKDGSCRFCVDYRQLNNLTRKDAHPLPRIDDTLDALAGAQWFSTLDLASGYWQVEVEPQDREKTAFTTPLGLYQFKSAFDALKYHLTSAPVLAYPDFHRQFIVDVDASGDGLGAVLSQREEKAERVVAYASRTLTKAERRYCATRREMLGLVWALREFRPYLYGQRFLVRTDHSCLRWLTTFKEPEGQVARWLESLAELDFEVEHRAGRLHGNADALSRTSCTQCGRLVEGSACAVQAAQLRTEDVPQNFKGQLLAAQQADPEIQLLRQWLVGASWPVECPPECSRDMHVLWQQRRSWVDEDGLIWRHRRGLTAEEGAKQALVPRALRNEVLQTMHDSRYAGHLGERRTLARVRSRFYWPGMSGDVHTWCRTCTQCARRKGPTKNNRAPMQAMAAGYPLQRVGMDILGPLEKTPSRNRYVLVLTDYFTKWTAAFPLANMEASTVAKVLVEKYIAYFGAPDYLHSDQGRSFEASVVLEMCRLFGIKKTRSSPYHPQGNGQAERFNRTLLDMLSIMVDGNPGQWDDMLPFVMLAYNSSVHESTGVTPAIAMLGRELRLPLDVQIGNPPGREAQGLPDYIRGTRERIDRVHELARDHLKTQQRRQKCLHDRHAKESRFCPNDRVWLAMPRRGKLDRGWEGPYRVVEVMGPQTYRVRHHERKRRTLVVHSDRMKRYYARDITEQPDVGDRSVRGGTTRRQEHQPPGAASPPSSEMKIGRSTRRRRPPGYLRDYIP</sequence>
<evidence type="ECO:0000259" key="11">
    <source>
        <dbReference type="PROSITE" id="PS50994"/>
    </source>
</evidence>
<feature type="region of interest" description="Disordered" evidence="9">
    <location>
        <begin position="242"/>
        <end position="266"/>
    </location>
</feature>
<dbReference type="InterPro" id="IPR000477">
    <property type="entry name" value="RT_dom"/>
</dbReference>
<dbReference type="EC" id="2.7.7.49" evidence="1"/>
<dbReference type="InterPro" id="IPR001969">
    <property type="entry name" value="Aspartic_peptidase_AS"/>
</dbReference>
<dbReference type="SMART" id="SM00343">
    <property type="entry name" value="ZnF_C2HC"/>
    <property type="match status" value="1"/>
</dbReference>
<feature type="compositionally biased region" description="Basic residues" evidence="9">
    <location>
        <begin position="253"/>
        <end position="262"/>
    </location>
</feature>
<dbReference type="InterPro" id="IPR054465">
    <property type="entry name" value="Integrase_p58-like_C"/>
</dbReference>
<name>A0A0V0SLY9_9BILA</name>
<dbReference type="InterPro" id="IPR021109">
    <property type="entry name" value="Peptidase_aspartic_dom_sf"/>
</dbReference>
<dbReference type="Pfam" id="PF17921">
    <property type="entry name" value="Integrase_H2C2"/>
    <property type="match status" value="1"/>
</dbReference>
<dbReference type="Gene3D" id="2.40.70.10">
    <property type="entry name" value="Acid Proteases"/>
    <property type="match status" value="1"/>
</dbReference>
<dbReference type="Pfam" id="PF00098">
    <property type="entry name" value="zf-CCHC"/>
    <property type="match status" value="1"/>
</dbReference>
<dbReference type="InterPro" id="IPR041373">
    <property type="entry name" value="RT_RNaseH"/>
</dbReference>
<dbReference type="GO" id="GO:0008270">
    <property type="term" value="F:zinc ion binding"/>
    <property type="evidence" value="ECO:0007669"/>
    <property type="project" value="UniProtKB-KW"/>
</dbReference>
<dbReference type="CDD" id="cd09274">
    <property type="entry name" value="RNase_HI_RT_Ty3"/>
    <property type="match status" value="1"/>
</dbReference>
<dbReference type="PANTHER" id="PTHR37984">
    <property type="entry name" value="PROTEIN CBG26694"/>
    <property type="match status" value="1"/>
</dbReference>
<evidence type="ECO:0000256" key="3">
    <source>
        <dbReference type="ARBA" id="ARBA00022695"/>
    </source>
</evidence>
<dbReference type="STRING" id="6336.A0A0V0SLY9"/>
<evidence type="ECO:0000256" key="7">
    <source>
        <dbReference type="ARBA" id="ARBA00022918"/>
    </source>
</evidence>
<dbReference type="FunFam" id="1.10.340.70:FF:000001">
    <property type="entry name" value="Retrovirus-related Pol polyprotein from transposon gypsy-like Protein"/>
    <property type="match status" value="1"/>
</dbReference>
<evidence type="ECO:0000256" key="9">
    <source>
        <dbReference type="SAM" id="MobiDB-lite"/>
    </source>
</evidence>
<keyword evidence="8" id="KW-0479">Metal-binding</keyword>
<dbReference type="FunFam" id="3.10.20.370:FF:000001">
    <property type="entry name" value="Retrovirus-related Pol polyprotein from transposon 17.6-like protein"/>
    <property type="match status" value="1"/>
</dbReference>
<dbReference type="GO" id="GO:0015074">
    <property type="term" value="P:DNA integration"/>
    <property type="evidence" value="ECO:0007669"/>
    <property type="project" value="InterPro"/>
</dbReference>
<dbReference type="GO" id="GO:0003964">
    <property type="term" value="F:RNA-directed DNA polymerase activity"/>
    <property type="evidence" value="ECO:0007669"/>
    <property type="project" value="UniProtKB-KW"/>
</dbReference>
<dbReference type="PROSITE" id="PS50994">
    <property type="entry name" value="INTEGRASE"/>
    <property type="match status" value="1"/>
</dbReference>
<feature type="domain" description="CCHC-type" evidence="10">
    <location>
        <begin position="267"/>
        <end position="282"/>
    </location>
</feature>
<dbReference type="PROSITE" id="PS00141">
    <property type="entry name" value="ASP_PROTEASE"/>
    <property type="match status" value="1"/>
</dbReference>
<dbReference type="GO" id="GO:0019899">
    <property type="term" value="F:enzyme binding"/>
    <property type="evidence" value="ECO:0007669"/>
    <property type="project" value="UniProtKB-ARBA"/>
</dbReference>
<comment type="caution">
    <text evidence="12">The sequence shown here is derived from an EMBL/GenBank/DDBJ whole genome shotgun (WGS) entry which is preliminary data.</text>
</comment>
<feature type="region of interest" description="Disordered" evidence="9">
    <location>
        <begin position="1"/>
        <end position="21"/>
    </location>
</feature>
<keyword evidence="8" id="KW-0863">Zinc-finger</keyword>
<dbReference type="Gene3D" id="1.10.340.70">
    <property type="match status" value="1"/>
</dbReference>
<keyword evidence="5" id="KW-0255">Endonuclease</keyword>
<dbReference type="Gene3D" id="3.30.420.10">
    <property type="entry name" value="Ribonuclease H-like superfamily/Ribonuclease H"/>
    <property type="match status" value="1"/>
</dbReference>
<dbReference type="GO" id="GO:0042575">
    <property type="term" value="C:DNA polymerase complex"/>
    <property type="evidence" value="ECO:0007669"/>
    <property type="project" value="UniProtKB-ARBA"/>
</dbReference>
<dbReference type="InterPro" id="IPR043502">
    <property type="entry name" value="DNA/RNA_pol_sf"/>
</dbReference>
<keyword evidence="3" id="KW-0548">Nucleotidyltransferase</keyword>
<protein>
    <recommendedName>
        <fullName evidence="1">RNA-directed DNA polymerase</fullName>
        <ecNumber evidence="1">2.7.7.49</ecNumber>
    </recommendedName>
</protein>